<dbReference type="AlphaFoldDB" id="A0A151ZDI5"/>
<evidence type="ECO:0000256" key="2">
    <source>
        <dbReference type="ARBA" id="ARBA00022840"/>
    </source>
</evidence>
<dbReference type="GO" id="GO:0005524">
    <property type="term" value="F:ATP binding"/>
    <property type="evidence" value="ECO:0007669"/>
    <property type="project" value="UniProtKB-UniRule"/>
</dbReference>
<feature type="compositionally biased region" description="Low complexity" evidence="4">
    <location>
        <begin position="167"/>
        <end position="182"/>
    </location>
</feature>
<dbReference type="Gene3D" id="1.10.510.10">
    <property type="entry name" value="Transferase(Phosphotransferase) domain 1"/>
    <property type="match status" value="1"/>
</dbReference>
<evidence type="ECO:0000313" key="6">
    <source>
        <dbReference type="EMBL" id="KYQ92022.1"/>
    </source>
</evidence>
<dbReference type="InterPro" id="IPR017441">
    <property type="entry name" value="Protein_kinase_ATP_BS"/>
</dbReference>
<keyword evidence="7" id="KW-1185">Reference proteome</keyword>
<feature type="domain" description="Protein kinase" evidence="5">
    <location>
        <begin position="439"/>
        <end position="699"/>
    </location>
</feature>
<dbReference type="InterPro" id="IPR016024">
    <property type="entry name" value="ARM-type_fold"/>
</dbReference>
<dbReference type="InterPro" id="IPR000719">
    <property type="entry name" value="Prot_kinase_dom"/>
</dbReference>
<feature type="compositionally biased region" description="Polar residues" evidence="4">
    <location>
        <begin position="265"/>
        <end position="278"/>
    </location>
</feature>
<evidence type="ECO:0000259" key="5">
    <source>
        <dbReference type="PROSITE" id="PS50011"/>
    </source>
</evidence>
<accession>A0A151ZDI5</accession>
<dbReference type="Gene3D" id="1.25.10.10">
    <property type="entry name" value="Leucine-rich Repeat Variant"/>
    <property type="match status" value="1"/>
</dbReference>
<dbReference type="FunCoup" id="A0A151ZDI5">
    <property type="interactions" value="472"/>
</dbReference>
<feature type="compositionally biased region" description="Low complexity" evidence="4">
    <location>
        <begin position="10"/>
        <end position="28"/>
    </location>
</feature>
<evidence type="ECO:0000256" key="1">
    <source>
        <dbReference type="ARBA" id="ARBA00022741"/>
    </source>
</evidence>
<dbReference type="PROSITE" id="PS00107">
    <property type="entry name" value="PROTEIN_KINASE_ATP"/>
    <property type="match status" value="1"/>
</dbReference>
<feature type="region of interest" description="Disordered" evidence="4">
    <location>
        <begin position="154"/>
        <end position="192"/>
    </location>
</feature>
<dbReference type="SUPFAM" id="SSF56112">
    <property type="entry name" value="Protein kinase-like (PK-like)"/>
    <property type="match status" value="1"/>
</dbReference>
<dbReference type="InterPro" id="IPR011009">
    <property type="entry name" value="Kinase-like_dom_sf"/>
</dbReference>
<proteinExistence type="predicted"/>
<dbReference type="PROSITE" id="PS50011">
    <property type="entry name" value="PROTEIN_KINASE_DOM"/>
    <property type="match status" value="1"/>
</dbReference>
<keyword evidence="2 3" id="KW-0067">ATP-binding</keyword>
<evidence type="ECO:0000313" key="7">
    <source>
        <dbReference type="Proteomes" id="UP000076078"/>
    </source>
</evidence>
<dbReference type="PANTHER" id="PTHR44329">
    <property type="entry name" value="SERINE/THREONINE-PROTEIN KINASE TNNI3K-RELATED"/>
    <property type="match status" value="1"/>
</dbReference>
<dbReference type="OMA" id="LWEMFAR"/>
<dbReference type="Proteomes" id="UP000076078">
    <property type="component" value="Unassembled WGS sequence"/>
</dbReference>
<dbReference type="OrthoDB" id="4062651at2759"/>
<dbReference type="InterPro" id="IPR001245">
    <property type="entry name" value="Ser-Thr/Tyr_kinase_cat_dom"/>
</dbReference>
<feature type="compositionally biased region" description="Low complexity" evidence="4">
    <location>
        <begin position="40"/>
        <end position="66"/>
    </location>
</feature>
<gene>
    <name evidence="6" type="ORF">DLAC_06849</name>
</gene>
<dbReference type="InParanoid" id="A0A151ZDI5"/>
<feature type="region of interest" description="Disordered" evidence="4">
    <location>
        <begin position="705"/>
        <end position="724"/>
    </location>
</feature>
<protein>
    <submittedName>
        <fullName evidence="6">Armadillo repeat-containing protein</fullName>
    </submittedName>
</protein>
<feature type="binding site" evidence="3">
    <location>
        <position position="467"/>
    </location>
    <ligand>
        <name>ATP</name>
        <dbReference type="ChEBI" id="CHEBI:30616"/>
    </ligand>
</feature>
<reference evidence="6 7" key="1">
    <citation type="submission" date="2015-12" db="EMBL/GenBank/DDBJ databases">
        <title>Dictyostelia acquired genes for synthesis and detection of signals that induce cell-type specialization by lateral gene transfer from prokaryotes.</title>
        <authorList>
            <person name="Gloeckner G."/>
            <person name="Schaap P."/>
        </authorList>
    </citation>
    <scope>NUCLEOTIDE SEQUENCE [LARGE SCALE GENOMIC DNA]</scope>
    <source>
        <strain evidence="6 7">TK</strain>
    </source>
</reference>
<feature type="region of interest" description="Disordered" evidence="4">
    <location>
        <begin position="257"/>
        <end position="289"/>
    </location>
</feature>
<dbReference type="Pfam" id="PF07714">
    <property type="entry name" value="PK_Tyr_Ser-Thr"/>
    <property type="match status" value="1"/>
</dbReference>
<keyword evidence="1 3" id="KW-0547">Nucleotide-binding</keyword>
<sequence>MAEELDDLLNEMLMESELSTQQQQQQQQKPIKNVTIQPEQIQSNNSSNNNNFVSPQQQSNNNGNSNYIDKRKSRLSQHQDAIGGGFDILDSLLNDVSNESIRNSIKQDNSRIKSLRLTSTYDLETTLKDLEETFSNPPQTQLHKRKPSAFLSKLSTTQTPPQPPNTKPSATVKQPEQQPQQAEEFKLPPPPPPIAKLSNQVQNISNKDLSQLGGSAGSSQMKKFQVSETTEMAHILTKDAIDAADLLDQMIESFGGLPPTPPSITPVNQTSTNVTSGKENPISPRPINGSSTVRGMKLGQAVDLQVTPSPKAPTPIPTLSSPPIHPISAQVNSDQLLDDMIQQFKESTSSIPKSNLSTAVRPVFNQQSYTISPEEQQQQHSGLIQNKNAHNVDEDLVSKILGDNDIEDSNGQQVKGQSFENINLSDKSWYIKVPNLSDQEKNNTLGSGNNGQTKRAGVYKEKRIVCKSWDFITPQATPQLFHEIEQLIAIKHPNIIPLVGASFDQHFLTFSEYITANNLDLVLRNLDEQTELQTIVRLGEEIAAAMAFLHSFNIVHRSLHPKNILLNSDLKVSIKDYGFTSLKDETLRKKLLSPLSNQIKHHQYLAPELYNVVLGGKGGYDQKVDVFSFGVLLWEMFARDLKLSDLKSNTINGYTHYLRPSLSNCPFTLEKLIRLCISTDPSVRPSFQTILKILRQPLHTLQRYQKPTNSTSNGDSQQQTVDSKAQLQEYNEKRDKIIRLHGICKNLVDQPLLSNLSKAASTIESICKNTDYHQFILELDFIPLIFTIMENLYEDIQILCLKIFNLLITEDPSSEPIQDNFRNLLGINVLMQSLTSKNETIIFQALRILATLSHKEESRLEILSKNGVHLLIPMVSNQNESIKMQVIWNLSLLLESQQCQDEFVRLGGVQLLVDMFVFSKNNGFDLRLASALSKVLPIKACQEIINTGPYRERVMKKYIQLLGDIDFETLRMLGLEAIACLVGDKENQNLLINDDVITLFSEYLQLDARNDVAPQMTAIKILLTLAIDHQNIPYLTSKSYIIPSLEILLQSPHPSIQKASEKLLNLLK</sequence>
<dbReference type="SUPFAM" id="SSF48371">
    <property type="entry name" value="ARM repeat"/>
    <property type="match status" value="1"/>
</dbReference>
<dbReference type="EMBL" id="LODT01000031">
    <property type="protein sequence ID" value="KYQ92022.1"/>
    <property type="molecule type" value="Genomic_DNA"/>
</dbReference>
<comment type="caution">
    <text evidence="6">The sequence shown here is derived from an EMBL/GenBank/DDBJ whole genome shotgun (WGS) entry which is preliminary data.</text>
</comment>
<evidence type="ECO:0000256" key="4">
    <source>
        <dbReference type="SAM" id="MobiDB-lite"/>
    </source>
</evidence>
<dbReference type="InterPro" id="IPR051681">
    <property type="entry name" value="Ser/Thr_Kinases-Pseudokinases"/>
</dbReference>
<feature type="region of interest" description="Disordered" evidence="4">
    <location>
        <begin position="1"/>
        <end position="78"/>
    </location>
</feature>
<name>A0A151ZDI5_TIELA</name>
<dbReference type="STRING" id="361077.A0A151ZDI5"/>
<organism evidence="6 7">
    <name type="scientific">Tieghemostelium lacteum</name>
    <name type="common">Slime mold</name>
    <name type="synonym">Dictyostelium lacteum</name>
    <dbReference type="NCBI Taxonomy" id="361077"/>
    <lineage>
        <taxon>Eukaryota</taxon>
        <taxon>Amoebozoa</taxon>
        <taxon>Evosea</taxon>
        <taxon>Eumycetozoa</taxon>
        <taxon>Dictyostelia</taxon>
        <taxon>Dictyosteliales</taxon>
        <taxon>Raperosteliaceae</taxon>
        <taxon>Tieghemostelium</taxon>
    </lineage>
</organism>
<dbReference type="GO" id="GO:0004674">
    <property type="term" value="F:protein serine/threonine kinase activity"/>
    <property type="evidence" value="ECO:0007669"/>
    <property type="project" value="TreeGrafter"/>
</dbReference>
<evidence type="ECO:0000256" key="3">
    <source>
        <dbReference type="PROSITE-ProRule" id="PRU10141"/>
    </source>
</evidence>
<dbReference type="InterPro" id="IPR011989">
    <property type="entry name" value="ARM-like"/>
</dbReference>